<keyword evidence="2" id="KW-0479">Metal-binding</keyword>
<dbReference type="GO" id="GO:0046872">
    <property type="term" value="F:metal ion binding"/>
    <property type="evidence" value="ECO:0007669"/>
    <property type="project" value="UniProtKB-KW"/>
</dbReference>
<dbReference type="Proteomes" id="UP001321473">
    <property type="component" value="Unassembled WGS sequence"/>
</dbReference>
<organism evidence="4 5">
    <name type="scientific">Amblyomma americanum</name>
    <name type="common">Lone star tick</name>
    <dbReference type="NCBI Taxonomy" id="6943"/>
    <lineage>
        <taxon>Eukaryota</taxon>
        <taxon>Metazoa</taxon>
        <taxon>Ecdysozoa</taxon>
        <taxon>Arthropoda</taxon>
        <taxon>Chelicerata</taxon>
        <taxon>Arachnida</taxon>
        <taxon>Acari</taxon>
        <taxon>Parasitiformes</taxon>
        <taxon>Ixodida</taxon>
        <taxon>Ixodoidea</taxon>
        <taxon>Ixodidae</taxon>
        <taxon>Amblyomminae</taxon>
        <taxon>Amblyomma</taxon>
    </lineage>
</organism>
<dbReference type="AlphaFoldDB" id="A0AAQ4FJY4"/>
<comment type="cofactor">
    <cofactor evidence="1">
        <name>a divalent metal cation</name>
        <dbReference type="ChEBI" id="CHEBI:60240"/>
    </cofactor>
</comment>
<dbReference type="Pfam" id="PF13359">
    <property type="entry name" value="DDE_Tnp_4"/>
    <property type="match status" value="1"/>
</dbReference>
<gene>
    <name evidence="4" type="ORF">V5799_022675</name>
</gene>
<accession>A0AAQ4FJY4</accession>
<proteinExistence type="predicted"/>
<protein>
    <recommendedName>
        <fullName evidence="3">DDE Tnp4 domain-containing protein</fullName>
    </recommendedName>
</protein>
<dbReference type="EMBL" id="JARKHS020001710">
    <property type="protein sequence ID" value="KAK8787549.1"/>
    <property type="molecule type" value="Genomic_DNA"/>
</dbReference>
<evidence type="ECO:0000256" key="2">
    <source>
        <dbReference type="ARBA" id="ARBA00022723"/>
    </source>
</evidence>
<feature type="domain" description="DDE Tnp4" evidence="3">
    <location>
        <begin position="5"/>
        <end position="83"/>
    </location>
</feature>
<name>A0AAQ4FJY4_AMBAM</name>
<sequence length="115" mass="13427">MIAPYAFVGDEAFQLQKDFMRPFPAKQLKDEKRIFNYRLSRARRCAENAFGITVARWRILLRTINLHPKNVDYVVKATCVLHNFILTLNSQVNGYVDKEDNLGKYSETLLIRNFG</sequence>
<comment type="caution">
    <text evidence="4">The sequence shown here is derived from an EMBL/GenBank/DDBJ whole genome shotgun (WGS) entry which is preliminary data.</text>
</comment>
<evidence type="ECO:0000313" key="4">
    <source>
        <dbReference type="EMBL" id="KAK8787549.1"/>
    </source>
</evidence>
<keyword evidence="5" id="KW-1185">Reference proteome</keyword>
<dbReference type="InterPro" id="IPR027806">
    <property type="entry name" value="HARBI1_dom"/>
</dbReference>
<evidence type="ECO:0000313" key="5">
    <source>
        <dbReference type="Proteomes" id="UP001321473"/>
    </source>
</evidence>
<evidence type="ECO:0000259" key="3">
    <source>
        <dbReference type="Pfam" id="PF13359"/>
    </source>
</evidence>
<reference evidence="4 5" key="1">
    <citation type="journal article" date="2023" name="Arcadia Sci">
        <title>De novo assembly of a long-read Amblyomma americanum tick genome.</title>
        <authorList>
            <person name="Chou S."/>
            <person name="Poskanzer K.E."/>
            <person name="Rollins M."/>
            <person name="Thuy-Boun P.S."/>
        </authorList>
    </citation>
    <scope>NUCLEOTIDE SEQUENCE [LARGE SCALE GENOMIC DNA]</scope>
    <source>
        <strain evidence="4">F_SG_1</strain>
        <tissue evidence="4">Salivary glands</tissue>
    </source>
</reference>
<evidence type="ECO:0000256" key="1">
    <source>
        <dbReference type="ARBA" id="ARBA00001968"/>
    </source>
</evidence>